<dbReference type="AlphaFoldDB" id="A0A364N2E9"/>
<evidence type="ECO:0000313" key="2">
    <source>
        <dbReference type="EMBL" id="RAR10219.1"/>
    </source>
</evidence>
<proteinExistence type="predicted"/>
<name>A0A364N2E9_STELY</name>
<reference evidence="3" key="1">
    <citation type="submission" date="2018-05" db="EMBL/GenBank/DDBJ databases">
        <title>Draft genome sequence of Stemphylium lycopersici strain CIDEFI 213.</title>
        <authorList>
            <person name="Medina R."/>
            <person name="Franco M.E.E."/>
            <person name="Lucentini C.G."/>
            <person name="Saparrat M.C.N."/>
            <person name="Balatti P.A."/>
        </authorList>
    </citation>
    <scope>NUCLEOTIDE SEQUENCE [LARGE SCALE GENOMIC DNA]</scope>
    <source>
        <strain evidence="3">CIDEFI 213</strain>
    </source>
</reference>
<organism evidence="2 3">
    <name type="scientific">Stemphylium lycopersici</name>
    <name type="common">Tomato gray leaf spot disease fungus</name>
    <name type="synonym">Thyrospora lycopersici</name>
    <dbReference type="NCBI Taxonomy" id="183478"/>
    <lineage>
        <taxon>Eukaryota</taxon>
        <taxon>Fungi</taxon>
        <taxon>Dikarya</taxon>
        <taxon>Ascomycota</taxon>
        <taxon>Pezizomycotina</taxon>
        <taxon>Dothideomycetes</taxon>
        <taxon>Pleosporomycetidae</taxon>
        <taxon>Pleosporales</taxon>
        <taxon>Pleosporineae</taxon>
        <taxon>Pleosporaceae</taxon>
        <taxon>Stemphylium</taxon>
    </lineage>
</organism>
<dbReference type="PANTHER" id="PTHR39398">
    <property type="entry name" value="YALI0F14311P"/>
    <property type="match status" value="1"/>
</dbReference>
<feature type="region of interest" description="Disordered" evidence="1">
    <location>
        <begin position="1"/>
        <end position="20"/>
    </location>
</feature>
<sequence>MKSSDPVRPSSRRAASGAWNRLKPVREDALETYGLPSKGETRLNDFKTQEVYFNRIIERYMKLCALNREELDRLFASVSIPPDSASDAKKASASSKLTSSFSSLSLSKHAPPEHQPTTPASTHAIPQKAFAPSIQELATVLASLRKLREAITASNRSDAFALRAYTFAIHTGASRLC</sequence>
<comment type="caution">
    <text evidence="2">The sequence shown here is derived from an EMBL/GenBank/DDBJ whole genome shotgun (WGS) entry which is preliminary data.</text>
</comment>
<dbReference type="STRING" id="183478.A0A364N2E9"/>
<dbReference type="Proteomes" id="UP000249619">
    <property type="component" value="Unassembled WGS sequence"/>
</dbReference>
<accession>A0A364N2E9</accession>
<evidence type="ECO:0000256" key="1">
    <source>
        <dbReference type="SAM" id="MobiDB-lite"/>
    </source>
</evidence>
<evidence type="ECO:0000313" key="3">
    <source>
        <dbReference type="Proteomes" id="UP000249619"/>
    </source>
</evidence>
<keyword evidence="3" id="KW-1185">Reference proteome</keyword>
<gene>
    <name evidence="2" type="ORF">DDE83_005180</name>
</gene>
<feature type="region of interest" description="Disordered" evidence="1">
    <location>
        <begin position="104"/>
        <end position="124"/>
    </location>
</feature>
<dbReference type="PANTHER" id="PTHR39398:SF1">
    <property type="entry name" value="CSN8_PSMD8_EIF3K DOMAIN-CONTAINING PROTEIN"/>
    <property type="match status" value="1"/>
</dbReference>
<dbReference type="EMBL" id="QGDH01000068">
    <property type="protein sequence ID" value="RAR10219.1"/>
    <property type="molecule type" value="Genomic_DNA"/>
</dbReference>
<protein>
    <submittedName>
        <fullName evidence="2">Uncharacterized protein</fullName>
    </submittedName>
</protein>